<sequence length="61" mass="7040">KIVIPTLVEVQLDYTARTLGTPLERTLIFLYSCSSHTCAQKWTSLTCLFFDRKYSVAYMES</sequence>
<protein>
    <submittedName>
        <fullName evidence="1">Uncharacterized protein</fullName>
    </submittedName>
</protein>
<proteinExistence type="predicted"/>
<dbReference type="AlphaFoldDB" id="A0A9P7JA97"/>
<reference evidence="1" key="1">
    <citation type="journal article" date="2020" name="New Phytol.">
        <title>Comparative genomics reveals dynamic genome evolution in host specialist ectomycorrhizal fungi.</title>
        <authorList>
            <person name="Lofgren L.A."/>
            <person name="Nguyen N.H."/>
            <person name="Vilgalys R."/>
            <person name="Ruytinx J."/>
            <person name="Liao H.L."/>
            <person name="Branco S."/>
            <person name="Kuo A."/>
            <person name="LaButti K."/>
            <person name="Lipzen A."/>
            <person name="Andreopoulos W."/>
            <person name="Pangilinan J."/>
            <person name="Riley R."/>
            <person name="Hundley H."/>
            <person name="Na H."/>
            <person name="Barry K."/>
            <person name="Grigoriev I.V."/>
            <person name="Stajich J.E."/>
            <person name="Kennedy P.G."/>
        </authorList>
    </citation>
    <scope>NUCLEOTIDE SEQUENCE</scope>
    <source>
        <strain evidence="1">MN1</strain>
    </source>
</reference>
<evidence type="ECO:0000313" key="1">
    <source>
        <dbReference type="EMBL" id="KAG1810609.1"/>
    </source>
</evidence>
<gene>
    <name evidence="1" type="ORF">BJ212DRAFT_1278956</name>
</gene>
<feature type="non-terminal residue" evidence="1">
    <location>
        <position position="1"/>
    </location>
</feature>
<name>A0A9P7JA97_9AGAM</name>
<comment type="caution">
    <text evidence="1">The sequence shown here is derived from an EMBL/GenBank/DDBJ whole genome shotgun (WGS) entry which is preliminary data.</text>
</comment>
<dbReference type="Proteomes" id="UP000807769">
    <property type="component" value="Unassembled WGS sequence"/>
</dbReference>
<organism evidence="1 2">
    <name type="scientific">Suillus subaureus</name>
    <dbReference type="NCBI Taxonomy" id="48587"/>
    <lineage>
        <taxon>Eukaryota</taxon>
        <taxon>Fungi</taxon>
        <taxon>Dikarya</taxon>
        <taxon>Basidiomycota</taxon>
        <taxon>Agaricomycotina</taxon>
        <taxon>Agaricomycetes</taxon>
        <taxon>Agaricomycetidae</taxon>
        <taxon>Boletales</taxon>
        <taxon>Suillineae</taxon>
        <taxon>Suillaceae</taxon>
        <taxon>Suillus</taxon>
    </lineage>
</organism>
<dbReference type="EMBL" id="JABBWG010000032">
    <property type="protein sequence ID" value="KAG1810609.1"/>
    <property type="molecule type" value="Genomic_DNA"/>
</dbReference>
<dbReference type="RefSeq" id="XP_041189505.1">
    <property type="nucleotide sequence ID" value="XM_041331459.1"/>
</dbReference>
<dbReference type="OrthoDB" id="2691413at2759"/>
<evidence type="ECO:0000313" key="2">
    <source>
        <dbReference type="Proteomes" id="UP000807769"/>
    </source>
</evidence>
<accession>A0A9P7JA97</accession>
<keyword evidence="2" id="KW-1185">Reference proteome</keyword>
<dbReference type="GeneID" id="64625476"/>